<name>L8PAI3_STRVR</name>
<dbReference type="EMBL" id="AMLP01000132">
    <property type="protein sequence ID" value="ELS54601.1"/>
    <property type="molecule type" value="Genomic_DNA"/>
</dbReference>
<sequence length="37" mass="4056">MDEHRSSIKSFGECSPRGVAIVEPFPISGKRADSRAH</sequence>
<dbReference type="Proteomes" id="UP000011205">
    <property type="component" value="Unassembled WGS sequence"/>
</dbReference>
<evidence type="ECO:0000313" key="1">
    <source>
        <dbReference type="EMBL" id="ELS54601.1"/>
    </source>
</evidence>
<comment type="caution">
    <text evidence="1">The sequence shown here is derived from an EMBL/GenBank/DDBJ whole genome shotgun (WGS) entry which is preliminary data.</text>
</comment>
<proteinExistence type="predicted"/>
<gene>
    <name evidence="1" type="ORF">STVIR_4421</name>
</gene>
<organism evidence="1 2">
    <name type="scientific">Streptomyces viridochromogenes Tue57</name>
    <dbReference type="NCBI Taxonomy" id="1160705"/>
    <lineage>
        <taxon>Bacteria</taxon>
        <taxon>Bacillati</taxon>
        <taxon>Actinomycetota</taxon>
        <taxon>Actinomycetes</taxon>
        <taxon>Kitasatosporales</taxon>
        <taxon>Streptomycetaceae</taxon>
        <taxon>Streptomyces</taxon>
    </lineage>
</organism>
<dbReference type="AlphaFoldDB" id="L8PAI3"/>
<reference evidence="1 2" key="1">
    <citation type="journal article" date="2013" name="Genome Announc.">
        <title>Draft Genome Sequence of Streptomyces viridochromogenes Strain Tu57, Producer of Avilamycin.</title>
        <authorList>
            <person name="Gruning B.A."/>
            <person name="Erxleben A."/>
            <person name="Hahnlein A."/>
            <person name="Gunther S."/>
        </authorList>
    </citation>
    <scope>NUCLEOTIDE SEQUENCE [LARGE SCALE GENOMIC DNA]</scope>
    <source>
        <strain evidence="1 2">Tue57</strain>
    </source>
</reference>
<protein>
    <submittedName>
        <fullName evidence="1">Uncharacterized protein</fullName>
    </submittedName>
</protein>
<evidence type="ECO:0000313" key="2">
    <source>
        <dbReference type="Proteomes" id="UP000011205"/>
    </source>
</evidence>
<accession>L8PAI3</accession>